<dbReference type="EMBL" id="QEAN01000381">
    <property type="protein sequence ID" value="TPX38705.1"/>
    <property type="molecule type" value="Genomic_DNA"/>
</dbReference>
<dbReference type="Proteomes" id="UP000317494">
    <property type="component" value="Unassembled WGS sequence"/>
</dbReference>
<evidence type="ECO:0000313" key="5">
    <source>
        <dbReference type="Proteomes" id="UP000320475"/>
    </source>
</evidence>
<dbReference type="Proteomes" id="UP000320475">
    <property type="component" value="Unassembled WGS sequence"/>
</dbReference>
<keyword evidence="4" id="KW-1185">Reference proteome</keyword>
<feature type="region of interest" description="Disordered" evidence="1">
    <location>
        <begin position="142"/>
        <end position="169"/>
    </location>
</feature>
<proteinExistence type="predicted"/>
<evidence type="ECO:0000256" key="1">
    <source>
        <dbReference type="SAM" id="MobiDB-lite"/>
    </source>
</evidence>
<evidence type="ECO:0000313" key="4">
    <source>
        <dbReference type="Proteomes" id="UP000317494"/>
    </source>
</evidence>
<accession>A0A507CPW0</accession>
<reference evidence="4 5" key="1">
    <citation type="journal article" date="2019" name="Sci. Rep.">
        <title>Comparative genomics of chytrid fungi reveal insights into the obligate biotrophic and pathogenic lifestyle of Synchytrium endobioticum.</title>
        <authorList>
            <person name="van de Vossenberg B.T.L.H."/>
            <person name="Warris S."/>
            <person name="Nguyen H.D.T."/>
            <person name="van Gent-Pelzer M.P.E."/>
            <person name="Joly D.L."/>
            <person name="van de Geest H.C."/>
            <person name="Bonants P.J.M."/>
            <person name="Smith D.S."/>
            <person name="Levesque C.A."/>
            <person name="van der Lee T.A.J."/>
        </authorList>
    </citation>
    <scope>NUCLEOTIDE SEQUENCE [LARGE SCALE GENOMIC DNA]</scope>
    <source>
        <strain evidence="3 5">LEV6574</strain>
        <strain evidence="2 4">MB42</strain>
    </source>
</reference>
<sequence length="412" mass="45357">MSSDEGMLRTPSPRRRVIIPSLTHILREAATNRHPEQEELGNVFTESEDAVLLDTYAQATMIAATKALAPWKPECLPFGIANRIANLAVNQQQARGIIWRHPLKATRRRLTWLVRHQRLSSPYSPSSSVFVPPSSPTMLCGTDTRSPGPSSPPRIPTSRIGRNSSNSASPFIEQVLKKTKLSSTSSIRKKPMSLRSSRFNAHVVPLPRRRYNSARNDDSTVPTVFDEDGASDASSSGFRTPTLVARTLFQDPSSQLMRADSDDSINFVKGDERLVADSLIGLPDDENYEPASPCSLYSDMMQFPCANTILEYHTPSTPPSKNLTKLASPMSPLCHKTHLTPLLPFKNMHLEELRAGAISASGYNKIGVDTGATGNKTEVFACSMDFMHDQMSEGISAGGYGEDDQVINDEYY</sequence>
<feature type="region of interest" description="Disordered" evidence="1">
    <location>
        <begin position="212"/>
        <end position="237"/>
    </location>
</feature>
<organism evidence="3 5">
    <name type="scientific">Synchytrium endobioticum</name>
    <dbReference type="NCBI Taxonomy" id="286115"/>
    <lineage>
        <taxon>Eukaryota</taxon>
        <taxon>Fungi</taxon>
        <taxon>Fungi incertae sedis</taxon>
        <taxon>Chytridiomycota</taxon>
        <taxon>Chytridiomycota incertae sedis</taxon>
        <taxon>Chytridiomycetes</taxon>
        <taxon>Synchytriales</taxon>
        <taxon>Synchytriaceae</taxon>
        <taxon>Synchytrium</taxon>
    </lineage>
</organism>
<dbReference type="EMBL" id="QEAM01000337">
    <property type="protein sequence ID" value="TPX41176.1"/>
    <property type="molecule type" value="Genomic_DNA"/>
</dbReference>
<dbReference type="VEuPathDB" id="FungiDB:SeMB42_g06589"/>
<evidence type="ECO:0000313" key="3">
    <source>
        <dbReference type="EMBL" id="TPX41176.1"/>
    </source>
</evidence>
<evidence type="ECO:0000313" key="2">
    <source>
        <dbReference type="EMBL" id="TPX38705.1"/>
    </source>
</evidence>
<comment type="caution">
    <text evidence="3">The sequence shown here is derived from an EMBL/GenBank/DDBJ whole genome shotgun (WGS) entry which is preliminary data.</text>
</comment>
<name>A0A507CPW0_9FUNG</name>
<dbReference type="AlphaFoldDB" id="A0A507CPW0"/>
<gene>
    <name evidence="3" type="ORF">SeLEV6574_g06221</name>
    <name evidence="2" type="ORF">SeMB42_g06589</name>
</gene>
<protein>
    <submittedName>
        <fullName evidence="3">Uncharacterized protein</fullName>
    </submittedName>
</protein>